<dbReference type="KEGG" id="mflg:ABS361_02815"/>
<feature type="domain" description="FAD-binding PCMH-type" evidence="21">
    <location>
        <begin position="18"/>
        <end position="184"/>
    </location>
</feature>
<dbReference type="InterPro" id="IPR016167">
    <property type="entry name" value="FAD-bd_PCMH_sub1"/>
</dbReference>
<keyword evidence="16 19" id="KW-0961">Cell wall biogenesis/degradation</keyword>
<evidence type="ECO:0000256" key="10">
    <source>
        <dbReference type="ARBA" id="ARBA00022827"/>
    </source>
</evidence>
<dbReference type="PANTHER" id="PTHR21071">
    <property type="entry name" value="UDP-N-ACETYLENOLPYRUVOYLGLUCOSAMINE REDUCTASE"/>
    <property type="match status" value="1"/>
</dbReference>
<dbReference type="PANTHER" id="PTHR21071:SF4">
    <property type="entry name" value="UDP-N-ACETYLENOLPYRUVOYLGLUCOSAMINE REDUCTASE"/>
    <property type="match status" value="1"/>
</dbReference>
<evidence type="ECO:0000256" key="11">
    <source>
        <dbReference type="ARBA" id="ARBA00022857"/>
    </source>
</evidence>
<dbReference type="NCBIfam" id="NF010480">
    <property type="entry name" value="PRK13905.1"/>
    <property type="match status" value="1"/>
</dbReference>
<feature type="active site" evidence="19">
    <location>
        <position position="164"/>
    </location>
</feature>
<evidence type="ECO:0000256" key="4">
    <source>
        <dbReference type="ARBA" id="ARBA00004752"/>
    </source>
</evidence>
<dbReference type="InterPro" id="IPR016166">
    <property type="entry name" value="FAD-bd_PCMH"/>
</dbReference>
<dbReference type="InterPro" id="IPR003170">
    <property type="entry name" value="MurB"/>
</dbReference>
<dbReference type="Pfam" id="PF02873">
    <property type="entry name" value="MurB_C"/>
    <property type="match status" value="1"/>
</dbReference>
<dbReference type="PROSITE" id="PS51387">
    <property type="entry name" value="FAD_PCMH"/>
    <property type="match status" value="1"/>
</dbReference>
<keyword evidence="15 19" id="KW-0131">Cell cycle</keyword>
<dbReference type="GO" id="GO:0008360">
    <property type="term" value="P:regulation of cell shape"/>
    <property type="evidence" value="ECO:0007669"/>
    <property type="project" value="UniProtKB-KW"/>
</dbReference>
<comment type="subcellular location">
    <subcellularLocation>
        <location evidence="3 19">Cytoplasm</location>
    </subcellularLocation>
</comment>
<keyword evidence="12 19" id="KW-0133">Cell shape</keyword>
<evidence type="ECO:0000256" key="12">
    <source>
        <dbReference type="ARBA" id="ARBA00022960"/>
    </source>
</evidence>
<sequence>MRGAITGDFALGEVTWFRVGGAVETLFQPADEDDLATFLRALPEDVPVMTIGLGSNSLIREGGVPGVAIRLPMRGFGAIERVGETRIRVGAAAPDKQVAKAALDFGLGGFAFYFGIPGGIGGALRMNAGANGGDTSQRVVEVRAIDRRGEVHVFANADMGYAYRHCSAPGDLIFTSAVFEGVAADKAEIETQMAAVTEHRETAQPIRSKTGGSTFKNPPGQSAWKLVDAAGMRGFRVGGAQVSEMHCNFLINTGDATAYDIELLGETVRARVLETSGVQLEWEIKRFGRFAAGRAVEPFLGA</sequence>
<feature type="active site" description="Proton donor" evidence="19">
    <location>
        <position position="213"/>
    </location>
</feature>
<dbReference type="RefSeq" id="WP_407051883.1">
    <property type="nucleotide sequence ID" value="NZ_CP158568.1"/>
</dbReference>
<gene>
    <name evidence="19 22" type="primary">murB</name>
    <name evidence="22" type="ORF">ABS361_02815</name>
</gene>
<dbReference type="Pfam" id="PF01565">
    <property type="entry name" value="FAD_binding_4"/>
    <property type="match status" value="1"/>
</dbReference>
<dbReference type="Gene3D" id="3.90.78.10">
    <property type="entry name" value="UDP-N-acetylenolpyruvoylglucosamine reductase, C-terminal domain"/>
    <property type="match status" value="1"/>
</dbReference>
<dbReference type="NCBIfam" id="TIGR00179">
    <property type="entry name" value="murB"/>
    <property type="match status" value="1"/>
</dbReference>
<keyword evidence="8 19" id="KW-0132">Cell division</keyword>
<dbReference type="GO" id="GO:0071555">
    <property type="term" value="P:cell wall organization"/>
    <property type="evidence" value="ECO:0007669"/>
    <property type="project" value="UniProtKB-KW"/>
</dbReference>
<dbReference type="Gene3D" id="3.30.43.10">
    <property type="entry name" value="Uridine Diphospho-n-acetylenolpyruvylglucosamine Reductase, domain 2"/>
    <property type="match status" value="1"/>
</dbReference>
<evidence type="ECO:0000313" key="22">
    <source>
        <dbReference type="EMBL" id="XBY46788.1"/>
    </source>
</evidence>
<dbReference type="GO" id="GO:0071949">
    <property type="term" value="F:FAD binding"/>
    <property type="evidence" value="ECO:0007669"/>
    <property type="project" value="InterPro"/>
</dbReference>
<feature type="region of interest" description="Disordered" evidence="20">
    <location>
        <begin position="198"/>
        <end position="218"/>
    </location>
</feature>
<feature type="active site" evidence="19">
    <location>
        <position position="283"/>
    </location>
</feature>
<dbReference type="InterPro" id="IPR006094">
    <property type="entry name" value="Oxid_FAD_bind_N"/>
</dbReference>
<evidence type="ECO:0000256" key="19">
    <source>
        <dbReference type="HAMAP-Rule" id="MF_00037"/>
    </source>
</evidence>
<keyword evidence="9 19" id="KW-0285">Flavoprotein</keyword>
<dbReference type="GO" id="GO:0009252">
    <property type="term" value="P:peptidoglycan biosynthetic process"/>
    <property type="evidence" value="ECO:0007669"/>
    <property type="project" value="UniProtKB-UniRule"/>
</dbReference>
<evidence type="ECO:0000256" key="20">
    <source>
        <dbReference type="SAM" id="MobiDB-lite"/>
    </source>
</evidence>
<evidence type="ECO:0000256" key="6">
    <source>
        <dbReference type="ARBA" id="ARBA00015188"/>
    </source>
</evidence>
<dbReference type="Gene3D" id="3.30.465.10">
    <property type="match status" value="1"/>
</dbReference>
<dbReference type="GO" id="GO:0008762">
    <property type="term" value="F:UDP-N-acetylmuramate dehydrogenase activity"/>
    <property type="evidence" value="ECO:0007669"/>
    <property type="project" value="UniProtKB-UniRule"/>
</dbReference>
<comment type="similarity">
    <text evidence="19">Belongs to the MurB family.</text>
</comment>
<protein>
    <recommendedName>
        <fullName evidence="6 19">UDP-N-acetylenolpyruvoylglucosamine reductase</fullName>
        <ecNumber evidence="5 19">1.3.1.98</ecNumber>
    </recommendedName>
    <alternativeName>
        <fullName evidence="17 19">UDP-N-acetylmuramate dehydrogenase</fullName>
    </alternativeName>
</protein>
<organism evidence="22">
    <name type="scientific">Methyloraptor flagellatus</name>
    <dbReference type="NCBI Taxonomy" id="3162530"/>
    <lineage>
        <taxon>Bacteria</taxon>
        <taxon>Pseudomonadati</taxon>
        <taxon>Pseudomonadota</taxon>
        <taxon>Alphaproteobacteria</taxon>
        <taxon>Hyphomicrobiales</taxon>
        <taxon>Ancalomicrobiaceae</taxon>
        <taxon>Methyloraptor</taxon>
    </lineage>
</organism>
<evidence type="ECO:0000256" key="14">
    <source>
        <dbReference type="ARBA" id="ARBA00023002"/>
    </source>
</evidence>
<proteinExistence type="inferred from homology"/>
<dbReference type="GO" id="GO:0051301">
    <property type="term" value="P:cell division"/>
    <property type="evidence" value="ECO:0007669"/>
    <property type="project" value="UniProtKB-KW"/>
</dbReference>
<evidence type="ECO:0000259" key="21">
    <source>
        <dbReference type="PROSITE" id="PS51387"/>
    </source>
</evidence>
<keyword evidence="10 19" id="KW-0274">FAD</keyword>
<dbReference type="AlphaFoldDB" id="A0AAU7XFC0"/>
<accession>A0AAU7XFC0</accession>
<evidence type="ECO:0000256" key="1">
    <source>
        <dbReference type="ARBA" id="ARBA00001974"/>
    </source>
</evidence>
<dbReference type="InterPro" id="IPR036635">
    <property type="entry name" value="MurB_C_sf"/>
</dbReference>
<feature type="compositionally biased region" description="Polar residues" evidence="20">
    <location>
        <begin position="205"/>
        <end position="218"/>
    </location>
</feature>
<evidence type="ECO:0000256" key="16">
    <source>
        <dbReference type="ARBA" id="ARBA00023316"/>
    </source>
</evidence>
<evidence type="ECO:0000256" key="15">
    <source>
        <dbReference type="ARBA" id="ARBA00023306"/>
    </source>
</evidence>
<evidence type="ECO:0000256" key="8">
    <source>
        <dbReference type="ARBA" id="ARBA00022618"/>
    </source>
</evidence>
<reference evidence="22" key="1">
    <citation type="submission" date="2024-06" db="EMBL/GenBank/DDBJ databases">
        <title>Methylostella associata gen. nov., sp. nov., a novel Ancalomicrobiaceae-affiliated facultatively methylotrophic bacteria that feed on methanotrophs of the genus Methylococcus.</title>
        <authorList>
            <person name="Saltykova V."/>
            <person name="Danilova O.V."/>
            <person name="Oshkin I.Y."/>
            <person name="Belova S.E."/>
            <person name="Pimenov N.V."/>
            <person name="Dedysh S.N."/>
        </authorList>
    </citation>
    <scope>NUCLEOTIDE SEQUENCE</scope>
    <source>
        <strain evidence="22">S20</strain>
    </source>
</reference>
<comment type="pathway">
    <text evidence="4 19">Cell wall biogenesis; peptidoglycan biosynthesis.</text>
</comment>
<dbReference type="HAMAP" id="MF_00037">
    <property type="entry name" value="MurB"/>
    <property type="match status" value="1"/>
</dbReference>
<dbReference type="SUPFAM" id="SSF56176">
    <property type="entry name" value="FAD-binding/transporter-associated domain-like"/>
    <property type="match status" value="1"/>
</dbReference>
<evidence type="ECO:0000256" key="9">
    <source>
        <dbReference type="ARBA" id="ARBA00022630"/>
    </source>
</evidence>
<evidence type="ECO:0000256" key="7">
    <source>
        <dbReference type="ARBA" id="ARBA00022490"/>
    </source>
</evidence>
<dbReference type="InterPro" id="IPR011601">
    <property type="entry name" value="MurB_C"/>
</dbReference>
<evidence type="ECO:0000256" key="3">
    <source>
        <dbReference type="ARBA" id="ARBA00004496"/>
    </source>
</evidence>
<keyword evidence="11 19" id="KW-0521">NADP</keyword>
<keyword evidence="7 19" id="KW-0963">Cytoplasm</keyword>
<keyword evidence="14 19" id="KW-0560">Oxidoreductase</keyword>
<evidence type="ECO:0000256" key="18">
    <source>
        <dbReference type="ARBA" id="ARBA00048914"/>
    </source>
</evidence>
<dbReference type="EC" id="1.3.1.98" evidence="5 19"/>
<evidence type="ECO:0000256" key="2">
    <source>
        <dbReference type="ARBA" id="ARBA00003921"/>
    </source>
</evidence>
<dbReference type="EMBL" id="CP158568">
    <property type="protein sequence ID" value="XBY46788.1"/>
    <property type="molecule type" value="Genomic_DNA"/>
</dbReference>
<comment type="cofactor">
    <cofactor evidence="1 19">
        <name>FAD</name>
        <dbReference type="ChEBI" id="CHEBI:57692"/>
    </cofactor>
</comment>
<evidence type="ECO:0000256" key="13">
    <source>
        <dbReference type="ARBA" id="ARBA00022984"/>
    </source>
</evidence>
<comment type="function">
    <text evidence="2 19">Cell wall formation.</text>
</comment>
<evidence type="ECO:0000256" key="17">
    <source>
        <dbReference type="ARBA" id="ARBA00031026"/>
    </source>
</evidence>
<evidence type="ECO:0000256" key="5">
    <source>
        <dbReference type="ARBA" id="ARBA00012518"/>
    </source>
</evidence>
<dbReference type="InterPro" id="IPR036318">
    <property type="entry name" value="FAD-bd_PCMH-like_sf"/>
</dbReference>
<dbReference type="GO" id="GO:0005829">
    <property type="term" value="C:cytosol"/>
    <property type="evidence" value="ECO:0007669"/>
    <property type="project" value="TreeGrafter"/>
</dbReference>
<comment type="catalytic activity">
    <reaction evidence="18 19">
        <text>UDP-N-acetyl-alpha-D-muramate + NADP(+) = UDP-N-acetyl-3-O-(1-carboxyvinyl)-alpha-D-glucosamine + NADPH + H(+)</text>
        <dbReference type="Rhea" id="RHEA:12248"/>
        <dbReference type="ChEBI" id="CHEBI:15378"/>
        <dbReference type="ChEBI" id="CHEBI:57783"/>
        <dbReference type="ChEBI" id="CHEBI:58349"/>
        <dbReference type="ChEBI" id="CHEBI:68483"/>
        <dbReference type="ChEBI" id="CHEBI:70757"/>
        <dbReference type="EC" id="1.3.1.98"/>
    </reaction>
</comment>
<dbReference type="InterPro" id="IPR016169">
    <property type="entry name" value="FAD-bd_PCMH_sub2"/>
</dbReference>
<keyword evidence="13 19" id="KW-0573">Peptidoglycan synthesis</keyword>
<name>A0AAU7XFC0_9HYPH</name>
<dbReference type="SUPFAM" id="SSF56194">
    <property type="entry name" value="Uridine diphospho-N-Acetylenolpyruvylglucosamine reductase, MurB, C-terminal domain"/>
    <property type="match status" value="1"/>
</dbReference>